<evidence type="ECO:0000256" key="2">
    <source>
        <dbReference type="ARBA" id="ARBA00023002"/>
    </source>
</evidence>
<dbReference type="Proteomes" id="UP000053271">
    <property type="component" value="Unassembled WGS sequence"/>
</dbReference>
<evidence type="ECO:0000313" key="6">
    <source>
        <dbReference type="Proteomes" id="UP000053271"/>
    </source>
</evidence>
<dbReference type="SMART" id="SM00822">
    <property type="entry name" value="PKS_KR"/>
    <property type="match status" value="1"/>
</dbReference>
<organism evidence="5 6">
    <name type="scientific">Streptomyces longwoodensis</name>
    <dbReference type="NCBI Taxonomy" id="68231"/>
    <lineage>
        <taxon>Bacteria</taxon>
        <taxon>Bacillati</taxon>
        <taxon>Actinomycetota</taxon>
        <taxon>Actinomycetes</taxon>
        <taxon>Kitasatosporales</taxon>
        <taxon>Streptomycetaceae</taxon>
        <taxon>Streptomyces</taxon>
    </lineage>
</organism>
<dbReference type="PRINTS" id="PR00080">
    <property type="entry name" value="SDRFAMILY"/>
</dbReference>
<dbReference type="STRING" id="68231.AQJ30_23580"/>
<accession>A0A101QT96</accession>
<gene>
    <name evidence="5" type="ORF">AQJ30_23580</name>
</gene>
<evidence type="ECO:0000259" key="4">
    <source>
        <dbReference type="SMART" id="SM00822"/>
    </source>
</evidence>
<dbReference type="Pfam" id="PF00106">
    <property type="entry name" value="adh_short"/>
    <property type="match status" value="1"/>
</dbReference>
<dbReference type="PANTHER" id="PTHR45024:SF2">
    <property type="entry name" value="SCP2 DOMAIN-CONTAINING PROTEIN"/>
    <property type="match status" value="1"/>
</dbReference>
<name>A0A101QT96_9ACTN</name>
<dbReference type="SUPFAM" id="SSF51735">
    <property type="entry name" value="NAD(P)-binding Rossmann-fold domains"/>
    <property type="match status" value="1"/>
</dbReference>
<comment type="caution">
    <text evidence="5">The sequence shown here is derived from an EMBL/GenBank/DDBJ whole genome shotgun (WGS) entry which is preliminary data.</text>
</comment>
<dbReference type="AlphaFoldDB" id="A0A101QT96"/>
<protein>
    <submittedName>
        <fullName evidence="5">3-oxoacyl-ACP reductase</fullName>
    </submittedName>
</protein>
<dbReference type="InterPro" id="IPR051687">
    <property type="entry name" value="Peroxisomal_Beta-Oxidation"/>
</dbReference>
<dbReference type="InterPro" id="IPR057326">
    <property type="entry name" value="KR_dom"/>
</dbReference>
<evidence type="ECO:0000313" key="5">
    <source>
        <dbReference type="EMBL" id="KUN35680.1"/>
    </source>
</evidence>
<keyword evidence="2" id="KW-0560">Oxidoreductase</keyword>
<dbReference type="InterPro" id="IPR036291">
    <property type="entry name" value="NAD(P)-bd_dom_sf"/>
</dbReference>
<comment type="similarity">
    <text evidence="1 3">Belongs to the short-chain dehydrogenases/reductases (SDR) family.</text>
</comment>
<evidence type="ECO:0000256" key="3">
    <source>
        <dbReference type="RuleBase" id="RU000363"/>
    </source>
</evidence>
<reference evidence="5 6" key="1">
    <citation type="submission" date="2015-10" db="EMBL/GenBank/DDBJ databases">
        <title>Draft genome sequence of Streptomyces longwoodensis DSM 41677, type strain for the species Streptomyces longwoodensis.</title>
        <authorList>
            <person name="Ruckert C."/>
            <person name="Winkler A."/>
            <person name="Kalinowski J."/>
            <person name="Kampfer P."/>
            <person name="Glaeser S."/>
        </authorList>
    </citation>
    <scope>NUCLEOTIDE SEQUENCE [LARGE SCALE GENOMIC DNA]</scope>
    <source>
        <strain evidence="5 6">DSM 41677</strain>
    </source>
</reference>
<dbReference type="PRINTS" id="PR00081">
    <property type="entry name" value="GDHRDH"/>
</dbReference>
<sequence length="340" mass="34691">MGWVVAVDEGRAEERGKERGEVRFDGRVVVVTGAGRGLGRAYALLLAARGAQVVVNDVGAATDGHGTSPVPAQAVAQEIRAAGGQALADGHDVATAAGARALTAAALERFGRLDALVNNAGISILRPLTELTDDEYRRVLDTHAGGTWHMLRAVWPHMTAAGYGRIVNTCSEALFGDTGLSAYAAGKGAVLGLTTSAAAEGAAHGIKVNAVVPVAATRMSLEAVRDDAGTTALLTDLFPARHVAPVVALLAHEGAPCTGHLLHAAGRRTARIFLGATEGVVWTHDPTPEAVRDGFARIGDTGAFRTPASLSESMGSSLARLGAGAAGTPVLDLTTPADRA</sequence>
<proteinExistence type="inferred from homology"/>
<feature type="domain" description="Ketoreductase" evidence="4">
    <location>
        <begin position="27"/>
        <end position="227"/>
    </location>
</feature>
<keyword evidence="6" id="KW-1185">Reference proteome</keyword>
<dbReference type="InterPro" id="IPR002347">
    <property type="entry name" value="SDR_fam"/>
</dbReference>
<dbReference type="PANTHER" id="PTHR45024">
    <property type="entry name" value="DEHYDROGENASES, SHORT CHAIN"/>
    <property type="match status" value="1"/>
</dbReference>
<dbReference type="Gene3D" id="3.40.50.720">
    <property type="entry name" value="NAD(P)-binding Rossmann-like Domain"/>
    <property type="match status" value="2"/>
</dbReference>
<evidence type="ECO:0000256" key="1">
    <source>
        <dbReference type="ARBA" id="ARBA00006484"/>
    </source>
</evidence>
<dbReference type="EMBL" id="LMWS01000031">
    <property type="protein sequence ID" value="KUN35680.1"/>
    <property type="molecule type" value="Genomic_DNA"/>
</dbReference>
<dbReference type="GO" id="GO:0016491">
    <property type="term" value="F:oxidoreductase activity"/>
    <property type="evidence" value="ECO:0007669"/>
    <property type="project" value="UniProtKB-KW"/>
</dbReference>